<gene>
    <name evidence="1" type="ORF">VKT23_016317</name>
</gene>
<organism evidence="1 2">
    <name type="scientific">Marasmiellus scandens</name>
    <dbReference type="NCBI Taxonomy" id="2682957"/>
    <lineage>
        <taxon>Eukaryota</taxon>
        <taxon>Fungi</taxon>
        <taxon>Dikarya</taxon>
        <taxon>Basidiomycota</taxon>
        <taxon>Agaricomycotina</taxon>
        <taxon>Agaricomycetes</taxon>
        <taxon>Agaricomycetidae</taxon>
        <taxon>Agaricales</taxon>
        <taxon>Marasmiineae</taxon>
        <taxon>Omphalotaceae</taxon>
        <taxon>Marasmiellus</taxon>
    </lineage>
</organism>
<evidence type="ECO:0000313" key="1">
    <source>
        <dbReference type="EMBL" id="KAK7442040.1"/>
    </source>
</evidence>
<sequence>MTSKSQELLKFYLRFWNKKAEIDKVLQQGALDIPESLAHCCRLLFKKTAKTHVASMAGAPTISIYVRKEYQLLCSHLQSCDQPGVVVLGSPGIGKSVFNIYALARHLPEAIYVTSTSDPAEQTIPFIFNAAGVRPLDLYEKDLGLFGFPPHTWCLYDSTPRGVQPNSKLVEETFLVFTVAPDTSRYDGVLKQGFDTWYMNPWDFDEITAFLKTQHQVADKDVYNVTGGYIRDYRLAQRNQDSQDIVKTNIDAAVVTVASAARHPRIVNQQPSPLGIGHQLFALY</sequence>
<dbReference type="InterPro" id="IPR052980">
    <property type="entry name" value="Crinkler_effector"/>
</dbReference>
<dbReference type="PANTHER" id="PTHR33129:SF3">
    <property type="entry name" value="HOT SPOT (RHS) PROTEIN, PUTATIVE-RELATED"/>
    <property type="match status" value="1"/>
</dbReference>
<protein>
    <submittedName>
        <fullName evidence="1">Uncharacterized protein</fullName>
    </submittedName>
</protein>
<comment type="caution">
    <text evidence="1">The sequence shown here is derived from an EMBL/GenBank/DDBJ whole genome shotgun (WGS) entry which is preliminary data.</text>
</comment>
<dbReference type="Proteomes" id="UP001498398">
    <property type="component" value="Unassembled WGS sequence"/>
</dbReference>
<proteinExistence type="predicted"/>
<keyword evidence="2" id="KW-1185">Reference proteome</keyword>
<name>A0ABR1IZK5_9AGAR</name>
<evidence type="ECO:0000313" key="2">
    <source>
        <dbReference type="Proteomes" id="UP001498398"/>
    </source>
</evidence>
<reference evidence="1 2" key="1">
    <citation type="submission" date="2024-01" db="EMBL/GenBank/DDBJ databases">
        <title>A draft genome for the cacao thread blight pathogen Marasmiellus scandens.</title>
        <authorList>
            <person name="Baruah I.K."/>
            <person name="Leung J."/>
            <person name="Bukari Y."/>
            <person name="Amoako-Attah I."/>
            <person name="Meinhardt L.W."/>
            <person name="Bailey B.A."/>
            <person name="Cohen S.P."/>
        </authorList>
    </citation>
    <scope>NUCLEOTIDE SEQUENCE [LARGE SCALE GENOMIC DNA]</scope>
    <source>
        <strain evidence="1 2">GH-19</strain>
    </source>
</reference>
<dbReference type="EMBL" id="JBANRG010000060">
    <property type="protein sequence ID" value="KAK7442040.1"/>
    <property type="molecule type" value="Genomic_DNA"/>
</dbReference>
<accession>A0ABR1IZK5</accession>
<dbReference type="PANTHER" id="PTHR33129">
    <property type="entry name" value="PROTEIN KINASE DOMAIN-CONTAINING PROTEIN-RELATED"/>
    <property type="match status" value="1"/>
</dbReference>